<comment type="caution">
    <text evidence="1">The sequence shown here is derived from an EMBL/GenBank/DDBJ whole genome shotgun (WGS) entry which is preliminary data.</text>
</comment>
<sequence length="232" mass="25095">MTLLTLRRALETARAKSPSYAGGSLLNGIDLTALPRWDAEGYADPREAPLKAQEFLRGVSWPDAPACLGGPGEFKPGRVSKVLEWSRFAVELALGKMDSSPQFQLQAARFEGTQPFLKGPCTWGLKPILASHAPHRAAGILLHLIQDSFAHSPAEASQDELCPGKTLRQRMENTLGALPAIETGARLIQMLDVSSRADAIMRFLDQNVFKLAGSLLLVSPNEGLRPAAQPHP</sequence>
<dbReference type="EMBL" id="JAQNDM010000002">
    <property type="protein sequence ID" value="MDC0712888.1"/>
    <property type="molecule type" value="Genomic_DNA"/>
</dbReference>
<name>A0ABT5DIC5_9BACT</name>
<accession>A0ABT5DIC5</accession>
<evidence type="ECO:0000313" key="1">
    <source>
        <dbReference type="EMBL" id="MDC0712888.1"/>
    </source>
</evidence>
<reference evidence="1 2" key="1">
    <citation type="submission" date="2022-11" db="EMBL/GenBank/DDBJ databases">
        <title>Minimal conservation of predation-associated metabolite biosynthetic gene clusters underscores biosynthetic potential of Myxococcota including descriptions for ten novel species: Archangium lansinium sp. nov., Myxococcus landrumus sp. nov., Nannocystis bai.</title>
        <authorList>
            <person name="Ahearne A."/>
            <person name="Stevens C."/>
            <person name="Dowd S."/>
        </authorList>
    </citation>
    <scope>NUCLEOTIDE SEQUENCE [LARGE SCALE GENOMIC DNA]</scope>
    <source>
        <strain evidence="1 2">NCWAL01</strain>
    </source>
</reference>
<organism evidence="1 2">
    <name type="scientific">Stigmatella ashevillensis</name>
    <dbReference type="NCBI Taxonomy" id="2995309"/>
    <lineage>
        <taxon>Bacteria</taxon>
        <taxon>Pseudomonadati</taxon>
        <taxon>Myxococcota</taxon>
        <taxon>Myxococcia</taxon>
        <taxon>Myxococcales</taxon>
        <taxon>Cystobacterineae</taxon>
        <taxon>Archangiaceae</taxon>
        <taxon>Stigmatella</taxon>
    </lineage>
</organism>
<dbReference type="RefSeq" id="WP_272143034.1">
    <property type="nucleotide sequence ID" value="NZ_JAQNDM010000002.1"/>
</dbReference>
<protein>
    <submittedName>
        <fullName evidence="1">Uncharacterized protein</fullName>
    </submittedName>
</protein>
<keyword evidence="2" id="KW-1185">Reference proteome</keyword>
<dbReference type="Proteomes" id="UP001221838">
    <property type="component" value="Unassembled WGS sequence"/>
</dbReference>
<proteinExistence type="predicted"/>
<evidence type="ECO:0000313" key="2">
    <source>
        <dbReference type="Proteomes" id="UP001221838"/>
    </source>
</evidence>
<gene>
    <name evidence="1" type="ORF">POL68_30785</name>
</gene>